<reference evidence="1" key="1">
    <citation type="submission" date="2021-02" db="EMBL/GenBank/DDBJ databases">
        <authorList>
            <person name="Dougan E. K."/>
            <person name="Rhodes N."/>
            <person name="Thang M."/>
            <person name="Chan C."/>
        </authorList>
    </citation>
    <scope>NUCLEOTIDE SEQUENCE</scope>
</reference>
<dbReference type="AlphaFoldDB" id="A0A812UIY8"/>
<keyword evidence="2" id="KW-1185">Reference proteome</keyword>
<gene>
    <name evidence="1" type="ORF">SNAT2548_LOCUS32245</name>
</gene>
<dbReference type="EMBL" id="CAJNDS010002701">
    <property type="protein sequence ID" value="CAE7567996.1"/>
    <property type="molecule type" value="Genomic_DNA"/>
</dbReference>
<evidence type="ECO:0000313" key="1">
    <source>
        <dbReference type="EMBL" id="CAE7567996.1"/>
    </source>
</evidence>
<organism evidence="1 2">
    <name type="scientific">Symbiodinium natans</name>
    <dbReference type="NCBI Taxonomy" id="878477"/>
    <lineage>
        <taxon>Eukaryota</taxon>
        <taxon>Sar</taxon>
        <taxon>Alveolata</taxon>
        <taxon>Dinophyceae</taxon>
        <taxon>Suessiales</taxon>
        <taxon>Symbiodiniaceae</taxon>
        <taxon>Symbiodinium</taxon>
    </lineage>
</organism>
<evidence type="ECO:0000313" key="2">
    <source>
        <dbReference type="Proteomes" id="UP000604046"/>
    </source>
</evidence>
<sequence length="129" mass="14183">MKHRNPKPQTLNPKLLSPQVLGEESRRLALLTQGLPSLPLLFLFLLSMRVFAHAAALTEKCRSIPAFVNQIPTQGCCDPSRQYLVHFIADSAAGFTVLNMKVTAEMLVRQASFFSSVLSCLLGVLSTLL</sequence>
<protein>
    <submittedName>
        <fullName evidence="1">Uncharacterized protein</fullName>
    </submittedName>
</protein>
<comment type="caution">
    <text evidence="1">The sequence shown here is derived from an EMBL/GenBank/DDBJ whole genome shotgun (WGS) entry which is preliminary data.</text>
</comment>
<dbReference type="OrthoDB" id="446694at2759"/>
<accession>A0A812UIY8</accession>
<dbReference type="Proteomes" id="UP000604046">
    <property type="component" value="Unassembled WGS sequence"/>
</dbReference>
<name>A0A812UIY8_9DINO</name>
<proteinExistence type="predicted"/>